<accession>A0A9P1CNX6</accession>
<dbReference type="Gene3D" id="2.60.120.920">
    <property type="match status" value="1"/>
</dbReference>
<dbReference type="InterPro" id="IPR036770">
    <property type="entry name" value="Ankyrin_rpt-contain_sf"/>
</dbReference>
<evidence type="ECO:0000313" key="9">
    <source>
        <dbReference type="EMBL" id="CAL4782951.1"/>
    </source>
</evidence>
<proteinExistence type="predicted"/>
<dbReference type="PROSITE" id="PS50297">
    <property type="entry name" value="ANK_REP_REGION"/>
    <property type="match status" value="4"/>
</dbReference>
<feature type="repeat" description="ANK" evidence="3">
    <location>
        <begin position="818"/>
        <end position="838"/>
    </location>
</feature>
<name>A0A9P1CNX6_9DINO</name>
<keyword evidence="1" id="KW-0677">Repeat</keyword>
<evidence type="ECO:0000259" key="6">
    <source>
        <dbReference type="PROSITE" id="PS50188"/>
    </source>
</evidence>
<evidence type="ECO:0000256" key="4">
    <source>
        <dbReference type="SAM" id="Phobius"/>
    </source>
</evidence>
<dbReference type="InterPro" id="IPR013320">
    <property type="entry name" value="ConA-like_dom_sf"/>
</dbReference>
<protein>
    <submittedName>
        <fullName evidence="9">Ankyrin repeat domain-containing protein 17</fullName>
    </submittedName>
</protein>
<dbReference type="SMART" id="SM00248">
    <property type="entry name" value="ANK"/>
    <property type="match status" value="9"/>
</dbReference>
<dbReference type="PANTHER" id="PTHR24173:SF74">
    <property type="entry name" value="ANKYRIN REPEAT DOMAIN-CONTAINING PROTEIN 16"/>
    <property type="match status" value="1"/>
</dbReference>
<keyword evidence="4" id="KW-0472">Membrane</keyword>
<evidence type="ECO:0000313" key="7">
    <source>
        <dbReference type="EMBL" id="CAI3995639.1"/>
    </source>
</evidence>
<dbReference type="InterPro" id="IPR003877">
    <property type="entry name" value="SPRY_dom"/>
</dbReference>
<evidence type="ECO:0000313" key="8">
    <source>
        <dbReference type="EMBL" id="CAL1149014.1"/>
    </source>
</evidence>
<dbReference type="PROSITE" id="PS50088">
    <property type="entry name" value="ANK_REPEAT"/>
    <property type="match status" value="6"/>
</dbReference>
<reference evidence="7" key="1">
    <citation type="submission" date="2022-10" db="EMBL/GenBank/DDBJ databases">
        <authorList>
            <person name="Chen Y."/>
            <person name="Dougan E. K."/>
            <person name="Chan C."/>
            <person name="Rhodes N."/>
            <person name="Thang M."/>
        </authorList>
    </citation>
    <scope>NUCLEOTIDE SEQUENCE</scope>
</reference>
<reference evidence="8" key="2">
    <citation type="submission" date="2024-04" db="EMBL/GenBank/DDBJ databases">
        <authorList>
            <person name="Chen Y."/>
            <person name="Shah S."/>
            <person name="Dougan E. K."/>
            <person name="Thang M."/>
            <person name="Chan C."/>
        </authorList>
    </citation>
    <scope>NUCLEOTIDE SEQUENCE [LARGE SCALE GENOMIC DNA]</scope>
</reference>
<dbReference type="InterPro" id="IPR001870">
    <property type="entry name" value="B30.2/SPRY"/>
</dbReference>
<dbReference type="CDD" id="cd11709">
    <property type="entry name" value="SPRY"/>
    <property type="match status" value="1"/>
</dbReference>
<keyword evidence="10" id="KW-1185">Reference proteome</keyword>
<dbReference type="SUPFAM" id="SSF49899">
    <property type="entry name" value="Concanavalin A-like lectins/glucanases"/>
    <property type="match status" value="1"/>
</dbReference>
<dbReference type="Gene3D" id="1.25.40.20">
    <property type="entry name" value="Ankyrin repeat-containing domain"/>
    <property type="match status" value="1"/>
</dbReference>
<evidence type="ECO:0000313" key="10">
    <source>
        <dbReference type="Proteomes" id="UP001152797"/>
    </source>
</evidence>
<gene>
    <name evidence="7" type="ORF">C1SCF055_LOCUS22173</name>
</gene>
<evidence type="ECO:0000256" key="2">
    <source>
        <dbReference type="ARBA" id="ARBA00023043"/>
    </source>
</evidence>
<feature type="transmembrane region" description="Helical" evidence="4">
    <location>
        <begin position="389"/>
        <end position="409"/>
    </location>
</feature>
<dbReference type="Pfam" id="PF12796">
    <property type="entry name" value="Ank_2"/>
    <property type="match status" value="2"/>
</dbReference>
<organism evidence="7">
    <name type="scientific">Cladocopium goreaui</name>
    <dbReference type="NCBI Taxonomy" id="2562237"/>
    <lineage>
        <taxon>Eukaryota</taxon>
        <taxon>Sar</taxon>
        <taxon>Alveolata</taxon>
        <taxon>Dinophyceae</taxon>
        <taxon>Suessiales</taxon>
        <taxon>Symbiodiniaceae</taxon>
        <taxon>Cladocopium</taxon>
    </lineage>
</organism>
<dbReference type="OrthoDB" id="1577640at2759"/>
<keyword evidence="4" id="KW-0812">Transmembrane</keyword>
<evidence type="ECO:0000256" key="3">
    <source>
        <dbReference type="PROSITE-ProRule" id="PRU00023"/>
    </source>
</evidence>
<feature type="transmembrane region" description="Helical" evidence="4">
    <location>
        <begin position="421"/>
        <end position="439"/>
    </location>
</feature>
<dbReference type="InterPro" id="IPR043136">
    <property type="entry name" value="B30.2/SPRY_sf"/>
</dbReference>
<feature type="repeat" description="ANK" evidence="3">
    <location>
        <begin position="785"/>
        <end position="817"/>
    </location>
</feature>
<feature type="transmembrane region" description="Helical" evidence="4">
    <location>
        <begin position="122"/>
        <end position="142"/>
    </location>
</feature>
<dbReference type="Proteomes" id="UP001152797">
    <property type="component" value="Unassembled WGS sequence"/>
</dbReference>
<comment type="caution">
    <text evidence="7">The sequence shown here is derived from an EMBL/GenBank/DDBJ whole genome shotgun (WGS) entry which is preliminary data.</text>
</comment>
<feature type="domain" description="B30.2/SPRY" evidence="6">
    <location>
        <begin position="865"/>
        <end position="1070"/>
    </location>
</feature>
<dbReference type="EMBL" id="CAMXCT020002101">
    <property type="protein sequence ID" value="CAL1149014.1"/>
    <property type="molecule type" value="Genomic_DNA"/>
</dbReference>
<keyword evidence="4" id="KW-1133">Transmembrane helix</keyword>
<dbReference type="EMBL" id="CAMXCT030002101">
    <property type="protein sequence ID" value="CAL4782951.1"/>
    <property type="molecule type" value="Genomic_DNA"/>
</dbReference>
<sequence length="1086" mass="118680">MRRHAGLVLVALAVGLAVAGYALLSSSRPWKERQLQSKPKSVDAEHSISPMEPMDILKRTMGLQFLPSIGLLEEIHRDKLTGLQGLLPGPCFGQELQRYIRNTWQHTVGMFCDLINFITSHWVVFSVCSGILASMGAALYFAKLRCNPYEYTIVNLFDEDCADEKVDKFMSQLEVACTLLLWLFDMASDVYVIIVYMQDGMYVFASLLTAIWVTSGFVAFVHRRLSWERCNIWEPGWAAGLNAEGEPKPGGKLFFLYILQLQPVLIAIKACSTGMSQELKEEKALTALCEGAPSALLQVYALLVEGPKGNPAILCLSVVSSICTVAVGLNNSYEVFLAPGERQQQGKLQGTFLTGFRACDFFARIGVWAFLGVALRPTETKHHGVQQPYLPFLVVAELLLISVLLKVNLKLKTWWGLLEKQTFIGVMQAFLGTFWSCHGKNLLRQHRLARALLMLRTLQVVATFWLLALVYSRGECSLAAQPVVVLLALATMGAFTLTFLVVAADEIGMAWFAVNFFPLSSGWRGGKLELAARYGVVPRVEHLLREPSDFSEEDRVASFCQAAEAGHISVLHTFVKFGVSLAAMWKGHAAAHHAAAEGRMDVIEALQALGANPMEACDDDGRSCVFIAAAYGHLDVVLAQKEAGCDVDKARKDGRNALFLPAEYGYLDVVMALKEAGCDVHKTDSDGLTPLFLAAKAGHLHVVLALLEAGCDVDKTEKNGWTPVSIAARSNHLHVVKALMGAGCDVDKADKYGRTPICIAAENGHLDVVKALQEGGCDIDKADNIGRYPFLIAAENGHVDTVKALKEAGCAVNKADKYGLTPMHIAARYGRLEVMKALQVVGCGMEMALHHALLGNAAHILATVEFLLAIVDVNAGIGGARPLDIAHERHPNSPVLDALVKAGAVAGPRPQLVGLTALKPRAAPPHAFRFFTCGLPDLAQSSGKFYYEIQLLSDFRAAQVGWLTPDFQAGEFDGKGVGDDQNGWAFDGRGCKMWHNFTGCEALAMKEWEVQDVLGFAIDLDAGEIQLRRGLAEQPITMPFQAHRKQMYPAVSIIGLFRMHVAKSSWKLQAPEGFEEWGRGDFAWTV</sequence>
<feature type="transmembrane region" description="Helical" evidence="4">
    <location>
        <begin position="483"/>
        <end position="503"/>
    </location>
</feature>
<feature type="transmembrane region" description="Helical" evidence="4">
    <location>
        <begin position="202"/>
        <end position="221"/>
    </location>
</feature>
<dbReference type="Pfam" id="PF13637">
    <property type="entry name" value="Ank_4"/>
    <property type="match status" value="1"/>
</dbReference>
<feature type="signal peptide" evidence="5">
    <location>
        <begin position="1"/>
        <end position="19"/>
    </location>
</feature>
<dbReference type="PANTHER" id="PTHR24173">
    <property type="entry name" value="ANKYRIN REPEAT CONTAINING"/>
    <property type="match status" value="1"/>
</dbReference>
<evidence type="ECO:0000256" key="1">
    <source>
        <dbReference type="ARBA" id="ARBA00022737"/>
    </source>
</evidence>
<dbReference type="Pfam" id="PF00622">
    <property type="entry name" value="SPRY"/>
    <property type="match status" value="1"/>
</dbReference>
<keyword evidence="5" id="KW-0732">Signal</keyword>
<dbReference type="AlphaFoldDB" id="A0A9P1CNX6"/>
<dbReference type="PROSITE" id="PS50188">
    <property type="entry name" value="B302_SPRY"/>
    <property type="match status" value="1"/>
</dbReference>
<feature type="transmembrane region" description="Helical" evidence="4">
    <location>
        <begin position="451"/>
        <end position="471"/>
    </location>
</feature>
<evidence type="ECO:0000256" key="5">
    <source>
        <dbReference type="SAM" id="SignalP"/>
    </source>
</evidence>
<feature type="repeat" description="ANK" evidence="3">
    <location>
        <begin position="719"/>
        <end position="751"/>
    </location>
</feature>
<dbReference type="EMBL" id="CAMXCT010002101">
    <property type="protein sequence ID" value="CAI3995639.1"/>
    <property type="molecule type" value="Genomic_DNA"/>
</dbReference>
<feature type="chain" id="PRO_5043270615" evidence="5">
    <location>
        <begin position="20"/>
        <end position="1086"/>
    </location>
</feature>
<keyword evidence="2 3" id="KW-0040">ANK repeat</keyword>
<feature type="repeat" description="ANK" evidence="3">
    <location>
        <begin position="653"/>
        <end position="685"/>
    </location>
</feature>
<feature type="transmembrane region" description="Helical" evidence="4">
    <location>
        <begin position="175"/>
        <end position="196"/>
    </location>
</feature>
<dbReference type="SUPFAM" id="SSF48403">
    <property type="entry name" value="Ankyrin repeat"/>
    <property type="match status" value="1"/>
</dbReference>
<feature type="repeat" description="ANK" evidence="3">
    <location>
        <begin position="686"/>
        <end position="718"/>
    </location>
</feature>
<feature type="repeat" description="ANK" evidence="3">
    <location>
        <begin position="752"/>
        <end position="784"/>
    </location>
</feature>
<dbReference type="InterPro" id="IPR002110">
    <property type="entry name" value="Ankyrin_rpt"/>
</dbReference>